<keyword evidence="1" id="KW-1133">Transmembrane helix</keyword>
<dbReference type="Proteomes" id="UP001141253">
    <property type="component" value="Chromosome 6"/>
</dbReference>
<protein>
    <recommendedName>
        <fullName evidence="4">ATP synthase F0 subunit 8</fullName>
    </recommendedName>
</protein>
<keyword evidence="3" id="KW-1185">Reference proteome</keyword>
<name>A0ABQ9BAE9_9ROSI</name>
<organism evidence="2 3">
    <name type="scientific">Salix suchowensis</name>
    <dbReference type="NCBI Taxonomy" id="1278906"/>
    <lineage>
        <taxon>Eukaryota</taxon>
        <taxon>Viridiplantae</taxon>
        <taxon>Streptophyta</taxon>
        <taxon>Embryophyta</taxon>
        <taxon>Tracheophyta</taxon>
        <taxon>Spermatophyta</taxon>
        <taxon>Magnoliopsida</taxon>
        <taxon>eudicotyledons</taxon>
        <taxon>Gunneridae</taxon>
        <taxon>Pentapetalae</taxon>
        <taxon>rosids</taxon>
        <taxon>fabids</taxon>
        <taxon>Malpighiales</taxon>
        <taxon>Salicaceae</taxon>
        <taxon>Saliceae</taxon>
        <taxon>Salix</taxon>
    </lineage>
</organism>
<reference evidence="2" key="1">
    <citation type="submission" date="2022-10" db="EMBL/GenBank/DDBJ databases">
        <authorList>
            <person name="Hyden B.L."/>
            <person name="Feng K."/>
            <person name="Yates T."/>
            <person name="Jawdy S."/>
            <person name="Smart L.B."/>
            <person name="Muchero W."/>
        </authorList>
    </citation>
    <scope>NUCLEOTIDE SEQUENCE</scope>
    <source>
        <tissue evidence="2">Shoot tip</tissue>
    </source>
</reference>
<reference evidence="2" key="2">
    <citation type="journal article" date="2023" name="Int. J. Mol. Sci.">
        <title>De Novo Assembly and Annotation of 11 Diverse Shrub Willow (Salix) Genomes Reveals Novel Gene Organization in Sex-Linked Regions.</title>
        <authorList>
            <person name="Hyden B."/>
            <person name="Feng K."/>
            <person name="Yates T.B."/>
            <person name="Jawdy S."/>
            <person name="Cereghino C."/>
            <person name="Smart L.B."/>
            <person name="Muchero W."/>
        </authorList>
    </citation>
    <scope>NUCLEOTIDE SEQUENCE</scope>
    <source>
        <tissue evidence="2">Shoot tip</tissue>
    </source>
</reference>
<sequence>MLSILKQAQLIQFTMYALVAWFYLTFLLYLRNAVILSTSNMLRIMVGIREEQFFIGVLIE</sequence>
<dbReference type="EMBL" id="JAPFFI010000009">
    <property type="protein sequence ID" value="KAJ6381204.1"/>
    <property type="molecule type" value="Genomic_DNA"/>
</dbReference>
<accession>A0ABQ9BAE9</accession>
<keyword evidence="1" id="KW-0472">Membrane</keyword>
<keyword evidence="1" id="KW-0812">Transmembrane</keyword>
<comment type="caution">
    <text evidence="2">The sequence shown here is derived from an EMBL/GenBank/DDBJ whole genome shotgun (WGS) entry which is preliminary data.</text>
</comment>
<proteinExistence type="predicted"/>
<feature type="non-terminal residue" evidence="2">
    <location>
        <position position="60"/>
    </location>
</feature>
<evidence type="ECO:0000313" key="2">
    <source>
        <dbReference type="EMBL" id="KAJ6381204.1"/>
    </source>
</evidence>
<feature type="transmembrane region" description="Helical" evidence="1">
    <location>
        <begin position="12"/>
        <end position="30"/>
    </location>
</feature>
<evidence type="ECO:0008006" key="4">
    <source>
        <dbReference type="Google" id="ProtNLM"/>
    </source>
</evidence>
<evidence type="ECO:0000256" key="1">
    <source>
        <dbReference type="SAM" id="Phobius"/>
    </source>
</evidence>
<evidence type="ECO:0000313" key="3">
    <source>
        <dbReference type="Proteomes" id="UP001141253"/>
    </source>
</evidence>
<gene>
    <name evidence="2" type="ORF">OIU77_029982</name>
</gene>